<dbReference type="CDD" id="cd00037">
    <property type="entry name" value="CLECT"/>
    <property type="match status" value="1"/>
</dbReference>
<dbReference type="RefSeq" id="XP_065720652.2">
    <property type="nucleotide sequence ID" value="XM_065864580.2"/>
</dbReference>
<dbReference type="RefSeq" id="XP_070850802.1">
    <property type="nucleotide sequence ID" value="XM_070994701.1"/>
</dbReference>
<dbReference type="InterPro" id="IPR001304">
    <property type="entry name" value="C-type_lectin-like"/>
</dbReference>
<dbReference type="PANTHER" id="PTHR22803">
    <property type="entry name" value="MANNOSE, PHOSPHOLIPASE, LECTIN RECEPTOR RELATED"/>
    <property type="match status" value="1"/>
</dbReference>
<dbReference type="AlphaFoldDB" id="A0AB40DB34"/>
<dbReference type="PROSITE" id="PS50041">
    <property type="entry name" value="C_TYPE_LECTIN_2"/>
    <property type="match status" value="1"/>
</dbReference>
<organism evidence="2 3">
    <name type="scientific">Drosophila suzukii</name>
    <name type="common">Spotted-wing drosophila fruit fly</name>
    <dbReference type="NCBI Taxonomy" id="28584"/>
    <lineage>
        <taxon>Eukaryota</taxon>
        <taxon>Metazoa</taxon>
        <taxon>Ecdysozoa</taxon>
        <taxon>Arthropoda</taxon>
        <taxon>Hexapoda</taxon>
        <taxon>Insecta</taxon>
        <taxon>Pterygota</taxon>
        <taxon>Neoptera</taxon>
        <taxon>Endopterygota</taxon>
        <taxon>Diptera</taxon>
        <taxon>Brachycera</taxon>
        <taxon>Muscomorpha</taxon>
        <taxon>Ephydroidea</taxon>
        <taxon>Drosophilidae</taxon>
        <taxon>Drosophila</taxon>
        <taxon>Sophophora</taxon>
    </lineage>
</organism>
<evidence type="ECO:0000313" key="3">
    <source>
        <dbReference type="RefSeq" id="XP_065720652.2"/>
    </source>
</evidence>
<dbReference type="InterPro" id="IPR016187">
    <property type="entry name" value="CTDL_fold"/>
</dbReference>
<reference evidence="2 3" key="1">
    <citation type="submission" date="2025-05" db="UniProtKB">
        <authorList>
            <consortium name="RefSeq"/>
        </authorList>
    </citation>
    <scope>NUCLEOTIDE SEQUENCE [LARGE SCALE GENOMIC DNA]</scope>
</reference>
<dbReference type="SUPFAM" id="SSF56436">
    <property type="entry name" value="C-type lectin-like"/>
    <property type="match status" value="1"/>
</dbReference>
<evidence type="ECO:0000313" key="2">
    <source>
        <dbReference type="Proteomes" id="UP001652628"/>
    </source>
</evidence>
<dbReference type="InterPro" id="IPR016186">
    <property type="entry name" value="C-type_lectin-like/link_sf"/>
</dbReference>
<dbReference type="GeneID" id="136116914"/>
<dbReference type="SMART" id="SM00034">
    <property type="entry name" value="CLECT"/>
    <property type="match status" value="1"/>
</dbReference>
<proteinExistence type="predicted"/>
<dbReference type="Proteomes" id="UP001652628">
    <property type="component" value="Chromosome 2L"/>
</dbReference>
<sequence length="176" mass="20824">MHQQQWNSNSDVLRLNESLKKLDRQHTAQMSVLQEVLTKVSNPKIPPNKVIPPGFEKIGKRYFYVERNHHQNWFSASKSCVEMGGQLAVIQDEQELRDLRRRITHDTSYWLDINDLVNEEQYVSWTTGKRAPFLTWQSGEPNNAHDREHCVDLYKGVFYDDKCETRYYFICQASED</sequence>
<dbReference type="Pfam" id="PF00059">
    <property type="entry name" value="Lectin_C"/>
    <property type="match status" value="1"/>
</dbReference>
<dbReference type="Gene3D" id="3.10.100.10">
    <property type="entry name" value="Mannose-Binding Protein A, subunit A"/>
    <property type="match status" value="1"/>
</dbReference>
<keyword evidence="2" id="KW-1185">Reference proteome</keyword>
<dbReference type="InterPro" id="IPR050111">
    <property type="entry name" value="C-type_lectin/snaclec_domain"/>
</dbReference>
<name>A0AB40DB34_DROSZ</name>
<feature type="domain" description="C-type lectin" evidence="1">
    <location>
        <begin position="58"/>
        <end position="172"/>
    </location>
</feature>
<gene>
    <name evidence="3 4" type="primary">LOC136116914</name>
</gene>
<accession>A0AB40DB34</accession>
<protein>
    <submittedName>
        <fullName evidence="3 4">C-type lectin 37Db-like isoform X1</fullName>
    </submittedName>
</protein>
<evidence type="ECO:0000313" key="4">
    <source>
        <dbReference type="RefSeq" id="XP_070850802.1"/>
    </source>
</evidence>
<evidence type="ECO:0000259" key="1">
    <source>
        <dbReference type="PROSITE" id="PS50041"/>
    </source>
</evidence>